<keyword evidence="1" id="KW-1133">Transmembrane helix</keyword>
<feature type="transmembrane region" description="Helical" evidence="1">
    <location>
        <begin position="81"/>
        <end position="103"/>
    </location>
</feature>
<evidence type="ECO:0000313" key="2">
    <source>
        <dbReference type="EMBL" id="ACI97849.1"/>
    </source>
</evidence>
<dbReference type="STRING" id="414684.RC1_0410"/>
<feature type="transmembrane region" description="Helical" evidence="1">
    <location>
        <begin position="50"/>
        <end position="69"/>
    </location>
</feature>
<dbReference type="AlphaFoldDB" id="B6IQW3"/>
<dbReference type="EMBL" id="CP000613">
    <property type="protein sequence ID" value="ACI97849.1"/>
    <property type="molecule type" value="Genomic_DNA"/>
</dbReference>
<sequence>MWACVLICVAAVGLMSLLSFRADRRLDPAELLPMQWGLDGQPTWSAPRRVALFFTPTLAALILTSLLWITGAVGDSVLGAVPLLAIVCFAFVAAHLLHLSLLAQRQKPGSHLG</sequence>
<gene>
    <name evidence="2" type="ordered locus">RC1_0410</name>
</gene>
<keyword evidence="1" id="KW-0812">Transmembrane</keyword>
<name>B6IQW3_RHOCS</name>
<dbReference type="Proteomes" id="UP000001591">
    <property type="component" value="Chromosome"/>
</dbReference>
<keyword evidence="1" id="KW-0472">Membrane</keyword>
<evidence type="ECO:0000256" key="1">
    <source>
        <dbReference type="SAM" id="Phobius"/>
    </source>
</evidence>
<dbReference type="KEGG" id="rce:RC1_0410"/>
<reference evidence="2 3" key="1">
    <citation type="journal article" date="2010" name="BMC Genomics">
        <title>Metabolic flexibility revealed in the genome of the cyst-forming alpha-1 proteobacterium Rhodospirillum centenum.</title>
        <authorList>
            <person name="Lu Y.K."/>
            <person name="Marden J."/>
            <person name="Han M."/>
            <person name="Swingley W.D."/>
            <person name="Mastrian S.D."/>
            <person name="Chowdhury S.R."/>
            <person name="Hao J."/>
            <person name="Helmy T."/>
            <person name="Kim S."/>
            <person name="Kurdoglu A.A."/>
            <person name="Matthies H.J."/>
            <person name="Rollo D."/>
            <person name="Stothard P."/>
            <person name="Blankenship R.E."/>
            <person name="Bauer C.E."/>
            <person name="Touchman J.W."/>
        </authorList>
    </citation>
    <scope>NUCLEOTIDE SEQUENCE [LARGE SCALE GENOMIC DNA]</scope>
    <source>
        <strain evidence="3">ATCC 51521 / SW</strain>
    </source>
</reference>
<evidence type="ECO:0008006" key="4">
    <source>
        <dbReference type="Google" id="ProtNLM"/>
    </source>
</evidence>
<evidence type="ECO:0000313" key="3">
    <source>
        <dbReference type="Proteomes" id="UP000001591"/>
    </source>
</evidence>
<organism evidence="2 3">
    <name type="scientific">Rhodospirillum centenum (strain ATCC 51521 / SW)</name>
    <dbReference type="NCBI Taxonomy" id="414684"/>
    <lineage>
        <taxon>Bacteria</taxon>
        <taxon>Pseudomonadati</taxon>
        <taxon>Pseudomonadota</taxon>
        <taxon>Alphaproteobacteria</taxon>
        <taxon>Rhodospirillales</taxon>
        <taxon>Rhodospirillaceae</taxon>
        <taxon>Rhodospirillum</taxon>
    </lineage>
</organism>
<protein>
    <recommendedName>
        <fullName evidence="4">DUF1648 domain-containing protein</fullName>
    </recommendedName>
</protein>
<accession>B6IQW3</accession>
<keyword evidence="3" id="KW-1185">Reference proteome</keyword>
<proteinExistence type="predicted"/>
<dbReference type="HOGENOM" id="CLU_160033_0_0_5"/>